<evidence type="ECO:0000256" key="2">
    <source>
        <dbReference type="ARBA" id="ARBA00012489"/>
    </source>
</evidence>
<dbReference type="InterPro" id="IPR005314">
    <property type="entry name" value="Peptidase_C50"/>
</dbReference>
<feature type="compositionally biased region" description="Polar residues" evidence="5">
    <location>
        <begin position="745"/>
        <end position="760"/>
    </location>
</feature>
<comment type="catalytic activity">
    <reaction evidence="1">
        <text>All bonds known to be hydrolyzed by this endopeptidase have arginine in P1 and an acidic residue in P4. P6 is often occupied by an acidic residue or by a hydroxy-amino-acid residue, the phosphorylation of which enhances cleavage.</text>
        <dbReference type="EC" id="3.4.22.49"/>
    </reaction>
</comment>
<dbReference type="GO" id="GO:0051307">
    <property type="term" value="P:meiotic chromosome separation"/>
    <property type="evidence" value="ECO:0007669"/>
    <property type="project" value="TreeGrafter"/>
</dbReference>
<evidence type="ECO:0000256" key="1">
    <source>
        <dbReference type="ARBA" id="ARBA00000451"/>
    </source>
</evidence>
<dbReference type="OrthoDB" id="10255632at2759"/>
<evidence type="ECO:0000256" key="3">
    <source>
        <dbReference type="ARBA" id="ARBA00022801"/>
    </source>
</evidence>
<dbReference type="GO" id="GO:0005813">
    <property type="term" value="C:centrosome"/>
    <property type="evidence" value="ECO:0007669"/>
    <property type="project" value="TreeGrafter"/>
</dbReference>
<accession>A0A4Y2ER03</accession>
<dbReference type="InterPro" id="IPR030397">
    <property type="entry name" value="SEPARIN_core_dom"/>
</dbReference>
<proteinExistence type="predicted"/>
<keyword evidence="4" id="KW-0159">Chromosome partition</keyword>
<comment type="caution">
    <text evidence="7">The sequence shown here is derived from an EMBL/GenBank/DDBJ whole genome shotgun (WGS) entry which is preliminary data.</text>
</comment>
<dbReference type="Pfam" id="PF03568">
    <property type="entry name" value="Separin_C"/>
    <property type="match status" value="1"/>
</dbReference>
<evidence type="ECO:0000313" key="7">
    <source>
        <dbReference type="EMBL" id="GBM31682.1"/>
    </source>
</evidence>
<gene>
    <name evidence="7" type="primary">ESPL1</name>
    <name evidence="7" type="ORF">AVEN_101295_1</name>
</gene>
<protein>
    <recommendedName>
        <fullName evidence="2">separase</fullName>
        <ecNumber evidence="2">3.4.22.49</ecNumber>
    </recommendedName>
</protein>
<evidence type="ECO:0000259" key="6">
    <source>
        <dbReference type="PROSITE" id="PS51700"/>
    </source>
</evidence>
<dbReference type="EC" id="3.4.22.49" evidence="2"/>
<evidence type="ECO:0000256" key="4">
    <source>
        <dbReference type="ARBA" id="ARBA00022829"/>
    </source>
</evidence>
<sequence>MLNRSDIQVSEAEASLKSRSEDEENETCDIKPAFPLVTFFVEAEVIKNLEMALEIWMGISQDLNCDWKELSEVINNWNILSIINTTAELFSTSAYDIYELRSWILLWTVASSIKNKEYCISSSVSLADFLLKCGYSDTAFQLLNLFENDSFLNESCTNQILLRLKLQLTKSKFYLQKAMFDEGLILLLDILQNPVFEKKLKHAKLLKVQCLMLQTEFLLVPICAFSDARNLEYFQIHTAISSAMECATLSAGLWKVTLDKQNSDSSNDGMSFKNLLLRNFLKAYLLLAEQYFVIGDPRFARCYLKEGLKIAQGRILTFWASKMLIVLAKIDLLCHNPTDCLVKLDGLKYIMDQDAKKNASILLSKINSKTRVSECVDESDDFIIPSGTNLNLRRGIKQNYIDSNVHASPISTKMENSKFEVKLESYGNGSMFSIFLLKLEIWALSCLHLVVEDKISFAKSQLKKLVQRCEILKKKNKSFVEALTAGKFELPVPSFRYSCKSEIKLLTSVFLELSLVYFSENDVKSSDDYLKRAFNSLSDSCEKENYAYPVDYALLNYHQIVITLKNDLNIASNDCLEYKICPSVKNKCVFSRQMIKSEKSAMNMNTPTKCPQISVTPCLTNRKLCHAPSKKDILPRHLKKDMEIMKSNSMKSLLFSSSDDDFSSGLKTPSPLKVTLKNTRVRKKPEKSSSSYLKPKNTEKSIEASCDIWKCHTLFSPEASKENKKNLACEVKSRNLRQNRLKNRSIISDSSRLQIPNSTKTSKRNKTAKSNLKNTECVANNSSECCDLISGTSSTERISVESNRCSSKNRLKYDDSPKNDDVFYSDCPEVISKEDSNFSTGELSLEYSHPIVDELCKNLNSMDISLQKSLNISVDRLTECIEKLKLIRSLVEHIAPYPLYANICRILAVLLIADNKTQPRNSDSAFMLSETFSSTLRQIHLSNVLFYKDKLINGDRNCILETLRRNNQPVGIQMDNILQTIPKDYTIVQINAIPDEEFKLTSNSKFKASKLIVCRYQHNMKPIVMCINSSSDEMFNSKLFPNFEKILLESTLIMKQNDDTKKWWKTRSTLDSNLKSMVEDMEDRWFGCWKGLLLSKCENEDRLSQLMKIRDSLPKTAVSSDENFLVILLDSAPYLSRNQLSAAVCHLWNCSPLDEVYSKVYKSISELSTGLPISKRHPLILILDKNIQALPWESLPLLKDVPVSRIPSLSILMSLCTTLVPLSYKEVDCNDTFYVLNPSGDLKYSEEYFKHRFEKQANWKGITGRAPVSQEFSSAFKCHDLFVYCGHGSGRQYLEGISIDTMKCRAATILMGCSSGRLKQLSRQLEAYGIPLSYLMNGCPFVIGNLWDVTDKDIDRFTDKLLELFVPNYCQNQNSTTNIADAVRQARNACKMRYLVGAAPIMYGLPTIAKS</sequence>
<feature type="region of interest" description="Disordered" evidence="5">
    <location>
        <begin position="740"/>
        <end position="771"/>
    </location>
</feature>
<evidence type="ECO:0000313" key="8">
    <source>
        <dbReference type="Proteomes" id="UP000499080"/>
    </source>
</evidence>
<evidence type="ECO:0000256" key="5">
    <source>
        <dbReference type="SAM" id="MobiDB-lite"/>
    </source>
</evidence>
<dbReference type="PANTHER" id="PTHR12792:SF0">
    <property type="entry name" value="SEPARIN"/>
    <property type="match status" value="1"/>
</dbReference>
<feature type="region of interest" description="Disordered" evidence="5">
    <location>
        <begin position="1"/>
        <end position="24"/>
    </location>
</feature>
<dbReference type="GO" id="GO:0072686">
    <property type="term" value="C:mitotic spindle"/>
    <property type="evidence" value="ECO:0007669"/>
    <property type="project" value="TreeGrafter"/>
</dbReference>
<dbReference type="PROSITE" id="PS51700">
    <property type="entry name" value="SEPARIN"/>
    <property type="match status" value="1"/>
</dbReference>
<feature type="domain" description="Peptidase C50" evidence="6">
    <location>
        <begin position="1229"/>
        <end position="1324"/>
    </location>
</feature>
<dbReference type="EMBL" id="BGPR01000690">
    <property type="protein sequence ID" value="GBM31682.1"/>
    <property type="molecule type" value="Genomic_DNA"/>
</dbReference>
<reference evidence="7 8" key="1">
    <citation type="journal article" date="2019" name="Sci. Rep.">
        <title>Orb-weaving spider Araneus ventricosus genome elucidates the spidroin gene catalogue.</title>
        <authorList>
            <person name="Kono N."/>
            <person name="Nakamura H."/>
            <person name="Ohtoshi R."/>
            <person name="Moran D.A.P."/>
            <person name="Shinohara A."/>
            <person name="Yoshida Y."/>
            <person name="Fujiwara M."/>
            <person name="Mori M."/>
            <person name="Tomita M."/>
            <person name="Arakawa K."/>
        </authorList>
    </citation>
    <scope>NUCLEOTIDE SEQUENCE [LARGE SCALE GENOMIC DNA]</scope>
</reference>
<dbReference type="GO" id="GO:0004197">
    <property type="term" value="F:cysteine-type endopeptidase activity"/>
    <property type="evidence" value="ECO:0007669"/>
    <property type="project" value="InterPro"/>
</dbReference>
<keyword evidence="8" id="KW-1185">Reference proteome</keyword>
<feature type="region of interest" description="Disordered" evidence="5">
    <location>
        <begin position="661"/>
        <end position="696"/>
    </location>
</feature>
<keyword evidence="3" id="KW-0378">Hydrolase</keyword>
<name>A0A4Y2ER03_ARAVE</name>
<dbReference type="Proteomes" id="UP000499080">
    <property type="component" value="Unassembled WGS sequence"/>
</dbReference>
<dbReference type="GO" id="GO:0005634">
    <property type="term" value="C:nucleus"/>
    <property type="evidence" value="ECO:0007669"/>
    <property type="project" value="InterPro"/>
</dbReference>
<dbReference type="GO" id="GO:0005737">
    <property type="term" value="C:cytoplasm"/>
    <property type="evidence" value="ECO:0007669"/>
    <property type="project" value="TreeGrafter"/>
</dbReference>
<dbReference type="GO" id="GO:0006508">
    <property type="term" value="P:proteolysis"/>
    <property type="evidence" value="ECO:0007669"/>
    <property type="project" value="InterPro"/>
</dbReference>
<dbReference type="PANTHER" id="PTHR12792">
    <property type="entry name" value="EXTRA SPINDLE POLES 1-RELATED"/>
    <property type="match status" value="1"/>
</dbReference>
<organism evidence="7 8">
    <name type="scientific">Araneus ventricosus</name>
    <name type="common">Orbweaver spider</name>
    <name type="synonym">Epeira ventricosa</name>
    <dbReference type="NCBI Taxonomy" id="182803"/>
    <lineage>
        <taxon>Eukaryota</taxon>
        <taxon>Metazoa</taxon>
        <taxon>Ecdysozoa</taxon>
        <taxon>Arthropoda</taxon>
        <taxon>Chelicerata</taxon>
        <taxon>Arachnida</taxon>
        <taxon>Araneae</taxon>
        <taxon>Araneomorphae</taxon>
        <taxon>Entelegynae</taxon>
        <taxon>Araneoidea</taxon>
        <taxon>Araneidae</taxon>
        <taxon>Araneus</taxon>
    </lineage>
</organism>